<gene>
    <name evidence="2" type="ORF">HA039_07285</name>
</gene>
<accession>A0A6G9GV43</accession>
<evidence type="ECO:0000313" key="2">
    <source>
        <dbReference type="EMBL" id="QIQ02128.1"/>
    </source>
</evidence>
<reference evidence="2 3" key="1">
    <citation type="submission" date="2020-03" db="EMBL/GenBank/DDBJ databases">
        <title>A novel species.</title>
        <authorList>
            <person name="Gao J."/>
        </authorList>
    </citation>
    <scope>NUCLEOTIDE SEQUENCE [LARGE SCALE GENOMIC DNA]</scope>
    <source>
        <strain evidence="2 3">QMT-12</strain>
    </source>
</reference>
<evidence type="ECO:0000313" key="3">
    <source>
        <dbReference type="Proteomes" id="UP000501179"/>
    </source>
</evidence>
<dbReference type="RefSeq" id="WP_167025522.1">
    <property type="nucleotide sequence ID" value="NZ_CP050177.1"/>
</dbReference>
<name>A0A6G9GV43_9ACTN</name>
<evidence type="ECO:0000256" key="1">
    <source>
        <dbReference type="SAM" id="SignalP"/>
    </source>
</evidence>
<feature type="signal peptide" evidence="1">
    <location>
        <begin position="1"/>
        <end position="32"/>
    </location>
</feature>
<sequence>MKQQRRNRISVLFGTLLATLLLAIAVPNAAYAAACSGYGCDGHDPNVQTWQAGPVTNYERQLGGSVFLELRWGQTDGDQYGWARVTYVGIAPDYRIEIERCNKAGTSCEIYLGVTKAGASAWTAQTGPNSYVTRTPMYYNPSTMKERACVIVSSGATTCTPYY</sequence>
<protein>
    <recommendedName>
        <fullName evidence="4">Secreted protein</fullName>
    </recommendedName>
</protein>
<keyword evidence="3" id="KW-1185">Reference proteome</keyword>
<evidence type="ECO:0008006" key="4">
    <source>
        <dbReference type="Google" id="ProtNLM"/>
    </source>
</evidence>
<dbReference type="EMBL" id="CP050177">
    <property type="protein sequence ID" value="QIQ02128.1"/>
    <property type="molecule type" value="Genomic_DNA"/>
</dbReference>
<organism evidence="2 3">
    <name type="scientific">Streptomyces liangshanensis</name>
    <dbReference type="NCBI Taxonomy" id="2717324"/>
    <lineage>
        <taxon>Bacteria</taxon>
        <taxon>Bacillati</taxon>
        <taxon>Actinomycetota</taxon>
        <taxon>Actinomycetes</taxon>
        <taxon>Kitasatosporales</taxon>
        <taxon>Streptomycetaceae</taxon>
        <taxon>Streptomyces</taxon>
    </lineage>
</organism>
<keyword evidence="1" id="KW-0732">Signal</keyword>
<dbReference type="Proteomes" id="UP000501179">
    <property type="component" value="Chromosome"/>
</dbReference>
<proteinExistence type="predicted"/>
<dbReference type="KEGG" id="slia:HA039_07285"/>
<feature type="chain" id="PRO_5026102024" description="Secreted protein" evidence="1">
    <location>
        <begin position="33"/>
        <end position="163"/>
    </location>
</feature>
<dbReference type="AlphaFoldDB" id="A0A6G9GV43"/>